<dbReference type="GO" id="GO:0008239">
    <property type="term" value="F:dipeptidyl-peptidase activity"/>
    <property type="evidence" value="ECO:0007669"/>
    <property type="project" value="TreeGrafter"/>
</dbReference>
<dbReference type="InterPro" id="IPR042269">
    <property type="entry name" value="Ser_carbopepase_S28_SKS"/>
</dbReference>
<dbReference type="EMBL" id="CAKOFQ010007470">
    <property type="protein sequence ID" value="CAH2001817.1"/>
    <property type="molecule type" value="Genomic_DNA"/>
</dbReference>
<dbReference type="OrthoDB" id="2130629at2759"/>
<dbReference type="GO" id="GO:0005764">
    <property type="term" value="C:lysosome"/>
    <property type="evidence" value="ECO:0007669"/>
    <property type="project" value="UniProtKB-SubCell"/>
</dbReference>
<keyword evidence="10" id="KW-0325">Glycoprotein</keyword>
<evidence type="ECO:0000256" key="6">
    <source>
        <dbReference type="ARBA" id="ARBA00022729"/>
    </source>
</evidence>
<evidence type="ECO:0000313" key="20">
    <source>
        <dbReference type="Proteomes" id="UP001152888"/>
    </source>
</evidence>
<comment type="subcellular location">
    <subcellularLocation>
        <location evidence="1">Lysosome</location>
    </subcellularLocation>
</comment>
<gene>
    <name evidence="19" type="ORF">ACAOBT_LOCUS26451</name>
</gene>
<evidence type="ECO:0000256" key="3">
    <source>
        <dbReference type="ARBA" id="ARBA00011738"/>
    </source>
</evidence>
<keyword evidence="6 18" id="KW-0732">Signal</keyword>
<evidence type="ECO:0000256" key="7">
    <source>
        <dbReference type="ARBA" id="ARBA00022801"/>
    </source>
</evidence>
<dbReference type="PANTHER" id="PTHR11010:SF38">
    <property type="entry name" value="LYSOSOMAL PRO-X CARBOXYPEPTIDASE"/>
    <property type="match status" value="1"/>
</dbReference>
<keyword evidence="4" id="KW-0121">Carboxypeptidase</keyword>
<organism evidence="19 20">
    <name type="scientific">Acanthoscelides obtectus</name>
    <name type="common">Bean weevil</name>
    <name type="synonym">Bruchus obtectus</name>
    <dbReference type="NCBI Taxonomy" id="200917"/>
    <lineage>
        <taxon>Eukaryota</taxon>
        <taxon>Metazoa</taxon>
        <taxon>Ecdysozoa</taxon>
        <taxon>Arthropoda</taxon>
        <taxon>Hexapoda</taxon>
        <taxon>Insecta</taxon>
        <taxon>Pterygota</taxon>
        <taxon>Neoptera</taxon>
        <taxon>Endopterygota</taxon>
        <taxon>Coleoptera</taxon>
        <taxon>Polyphaga</taxon>
        <taxon>Cucujiformia</taxon>
        <taxon>Chrysomeloidea</taxon>
        <taxon>Chrysomelidae</taxon>
        <taxon>Bruchinae</taxon>
        <taxon>Bruchini</taxon>
        <taxon>Acanthoscelides</taxon>
    </lineage>
</organism>
<protein>
    <recommendedName>
        <fullName evidence="15">Lysosomal Pro-X carboxypeptidase</fullName>
        <ecNumber evidence="14">3.4.16.2</ecNumber>
    </recommendedName>
    <alternativeName>
        <fullName evidence="17">Proline carboxypeptidase</fullName>
    </alternativeName>
    <alternativeName>
        <fullName evidence="16">Prolylcarboxypeptidase</fullName>
    </alternativeName>
</protein>
<evidence type="ECO:0000256" key="9">
    <source>
        <dbReference type="ARBA" id="ARBA00023157"/>
    </source>
</evidence>
<sequence>MFFTLILLQTALYFALAEHSYDIKWLDVPLDHFTFSSNKTFKLRYLVTTKHHIKGGPVLVYTGDEADIELFAKNTGFIHDVASVLDSLVVFVEHRYYGQSMPFGNQSLRTPENMKYLSTSQALADFAYVIEELRKEYFKSMISNDTFPFVALGGSYGGMLAAWLRMKYPTSVCGAVAASAPIWYFSNQVPCEKFYQKVTDVFETYGGDECVDVIKMSWKIIRNLTKEEKGRLTLSKSWSLCHNISSTEIDKLVDWLSDIYVNLAMANYPYPSKFLQPLPAFPVRVFCNKLYGANTNDTRTLLEVLNQAFQIYTNYSGQLKCHDVNSSADDSRKRAWRYQVCTELVMPLCSTDADMFENAKWDLKRYSEKCYRDVGVWPWRPDWIVQEYGGKNLRYFSNIVFSNGLMDPWSVGGVLANVSSNILAVTIPRAAHHVDLRDSDLADDNFVVQARKFHIRAIRKFLNIN</sequence>
<keyword evidence="11" id="KW-0458">Lysosome</keyword>
<dbReference type="PANTHER" id="PTHR11010">
    <property type="entry name" value="PROTEASE S28 PRO-X CARBOXYPEPTIDASE-RELATED"/>
    <property type="match status" value="1"/>
</dbReference>
<comment type="function">
    <text evidence="13">Cleaves C-terminal amino acids linked to proline in peptides such as angiotensin II, III and des-Arg9-bradykinin. This cleavage occurs at acidic pH, but enzymatic activity is retained with some substrates at neutral pH.</text>
</comment>
<keyword evidence="9" id="KW-1015">Disulfide bond</keyword>
<evidence type="ECO:0000256" key="17">
    <source>
        <dbReference type="ARBA" id="ARBA00076608"/>
    </source>
</evidence>
<comment type="caution">
    <text evidence="19">The sequence shown here is derived from an EMBL/GenBank/DDBJ whole genome shotgun (WGS) entry which is preliminary data.</text>
</comment>
<dbReference type="Proteomes" id="UP001152888">
    <property type="component" value="Unassembled WGS sequence"/>
</dbReference>
<dbReference type="GO" id="GO:0006508">
    <property type="term" value="P:proteolysis"/>
    <property type="evidence" value="ECO:0007669"/>
    <property type="project" value="UniProtKB-KW"/>
</dbReference>
<keyword evidence="20" id="KW-1185">Reference proteome</keyword>
<dbReference type="InterPro" id="IPR029058">
    <property type="entry name" value="AB_hydrolase_fold"/>
</dbReference>
<dbReference type="InterPro" id="IPR008758">
    <property type="entry name" value="Peptidase_S28"/>
</dbReference>
<evidence type="ECO:0000256" key="13">
    <source>
        <dbReference type="ARBA" id="ARBA00059701"/>
    </source>
</evidence>
<reference evidence="19" key="1">
    <citation type="submission" date="2022-03" db="EMBL/GenBank/DDBJ databases">
        <authorList>
            <person name="Sayadi A."/>
        </authorList>
    </citation>
    <scope>NUCLEOTIDE SEQUENCE</scope>
</reference>
<comment type="subunit">
    <text evidence="3">Homodimer.</text>
</comment>
<feature type="signal peptide" evidence="18">
    <location>
        <begin position="1"/>
        <end position="17"/>
    </location>
</feature>
<evidence type="ECO:0000256" key="12">
    <source>
        <dbReference type="ARBA" id="ARBA00052013"/>
    </source>
</evidence>
<evidence type="ECO:0000256" key="8">
    <source>
        <dbReference type="ARBA" id="ARBA00023145"/>
    </source>
</evidence>
<dbReference type="Gene3D" id="3.40.50.1820">
    <property type="entry name" value="alpha/beta hydrolase"/>
    <property type="match status" value="1"/>
</dbReference>
<evidence type="ECO:0000256" key="5">
    <source>
        <dbReference type="ARBA" id="ARBA00022670"/>
    </source>
</evidence>
<evidence type="ECO:0000256" key="2">
    <source>
        <dbReference type="ARBA" id="ARBA00011079"/>
    </source>
</evidence>
<dbReference type="EC" id="3.4.16.2" evidence="14"/>
<evidence type="ECO:0000256" key="4">
    <source>
        <dbReference type="ARBA" id="ARBA00022645"/>
    </source>
</evidence>
<dbReference type="GO" id="GO:0004185">
    <property type="term" value="F:serine-type carboxypeptidase activity"/>
    <property type="evidence" value="ECO:0007669"/>
    <property type="project" value="UniProtKB-EC"/>
</dbReference>
<comment type="catalytic activity">
    <reaction evidence="12">
        <text>Cleavage of a -Pro-|-Xaa bond to release a C-terminal amino acid.</text>
        <dbReference type="EC" id="3.4.16.2"/>
    </reaction>
</comment>
<keyword evidence="8" id="KW-0865">Zymogen</keyword>
<dbReference type="Pfam" id="PF05577">
    <property type="entry name" value="Peptidase_S28"/>
    <property type="match status" value="1"/>
</dbReference>
<dbReference type="Gene3D" id="1.20.120.980">
    <property type="entry name" value="Serine carboxypeptidase S28, SKS domain"/>
    <property type="match status" value="1"/>
</dbReference>
<evidence type="ECO:0000313" key="19">
    <source>
        <dbReference type="EMBL" id="CAH2001817.1"/>
    </source>
</evidence>
<evidence type="ECO:0000256" key="14">
    <source>
        <dbReference type="ARBA" id="ARBA00066456"/>
    </source>
</evidence>
<name>A0A9P0LUY1_ACAOB</name>
<evidence type="ECO:0000256" key="16">
    <source>
        <dbReference type="ARBA" id="ARBA00076475"/>
    </source>
</evidence>
<feature type="chain" id="PRO_5040440065" description="Lysosomal Pro-X carboxypeptidase" evidence="18">
    <location>
        <begin position="18"/>
        <end position="465"/>
    </location>
</feature>
<evidence type="ECO:0000256" key="11">
    <source>
        <dbReference type="ARBA" id="ARBA00023228"/>
    </source>
</evidence>
<evidence type="ECO:0000256" key="10">
    <source>
        <dbReference type="ARBA" id="ARBA00023180"/>
    </source>
</evidence>
<evidence type="ECO:0000256" key="1">
    <source>
        <dbReference type="ARBA" id="ARBA00004371"/>
    </source>
</evidence>
<proteinExistence type="inferred from homology"/>
<dbReference type="FunFam" id="1.20.120.980:FF:000002">
    <property type="entry name" value="lysosomal Pro-X carboxypeptidase"/>
    <property type="match status" value="1"/>
</dbReference>
<accession>A0A9P0LUY1</accession>
<evidence type="ECO:0000256" key="15">
    <source>
        <dbReference type="ARBA" id="ARBA00073691"/>
    </source>
</evidence>
<keyword evidence="7" id="KW-0378">Hydrolase</keyword>
<keyword evidence="5" id="KW-0645">Protease</keyword>
<dbReference type="AlphaFoldDB" id="A0A9P0LUY1"/>
<dbReference type="SUPFAM" id="SSF53474">
    <property type="entry name" value="alpha/beta-Hydrolases"/>
    <property type="match status" value="1"/>
</dbReference>
<evidence type="ECO:0000256" key="18">
    <source>
        <dbReference type="SAM" id="SignalP"/>
    </source>
</evidence>
<comment type="similarity">
    <text evidence="2">Belongs to the peptidase S28 family.</text>
</comment>